<evidence type="ECO:0000313" key="4">
    <source>
        <dbReference type="Proteomes" id="UP000017840"/>
    </source>
</evidence>
<dbReference type="EMBL" id="ASGZ01000064">
    <property type="protein sequence ID" value="ESP87019.1"/>
    <property type="molecule type" value="Genomic_DNA"/>
</dbReference>
<dbReference type="STRING" id="1324957.K933_15907"/>
<evidence type="ECO:0000256" key="2">
    <source>
        <dbReference type="SAM" id="MobiDB-lite"/>
    </source>
</evidence>
<dbReference type="ESTHER" id="9eury-v4hgs2">
    <property type="family name" value="Abhydrolase_7"/>
</dbReference>
<keyword evidence="4" id="KW-1185">Reference proteome</keyword>
<name>V4HGS2_9EURY</name>
<keyword evidence="1" id="KW-0378">Hydrolase</keyword>
<gene>
    <name evidence="3" type="ORF">K933_15907</name>
</gene>
<evidence type="ECO:0000256" key="1">
    <source>
        <dbReference type="ARBA" id="ARBA00022801"/>
    </source>
</evidence>
<dbReference type="OrthoDB" id="290192at2157"/>
<accession>V4HGS2</accession>
<dbReference type="RefSeq" id="WP_023395752.1">
    <property type="nucleotide sequence ID" value="NZ_ASGZ01000064.1"/>
</dbReference>
<dbReference type="PANTHER" id="PTHR22946">
    <property type="entry name" value="DIENELACTONE HYDROLASE DOMAIN-CONTAINING PROTEIN-RELATED"/>
    <property type="match status" value="1"/>
</dbReference>
<dbReference type="Proteomes" id="UP000017840">
    <property type="component" value="Unassembled WGS sequence"/>
</dbReference>
<proteinExistence type="predicted"/>
<organism evidence="3 4">
    <name type="scientific">Candidatus Halobonum tyrrellensis G22</name>
    <dbReference type="NCBI Taxonomy" id="1324957"/>
    <lineage>
        <taxon>Archaea</taxon>
        <taxon>Methanobacteriati</taxon>
        <taxon>Methanobacteriota</taxon>
        <taxon>Stenosarchaea group</taxon>
        <taxon>Halobacteria</taxon>
        <taxon>Halobacteriales</taxon>
        <taxon>Haloferacaceae</taxon>
        <taxon>Candidatus Halobonum</taxon>
    </lineage>
</organism>
<evidence type="ECO:0008006" key="5">
    <source>
        <dbReference type="Google" id="ProtNLM"/>
    </source>
</evidence>
<dbReference type="eggNOG" id="arCOG01661">
    <property type="taxonomic scope" value="Archaea"/>
</dbReference>
<dbReference type="InterPro" id="IPR050261">
    <property type="entry name" value="FrsA_esterase"/>
</dbReference>
<sequence length="344" mass="37263">MGDETAGEPRTTDAPYHDTRRTRAYDGQTGAALAAWRERFRGDLRGVLGHDVVRERAVADPAPERVGEGSHEGHRRQEWTLATEAGFRVPFSLLLPTAGDPPYPVALALHGHTDLGRRLAVGEVPDDRRAELVGRERRDLAVQAVERGYAALAPDMRGFGDLADPAADTDGRACTRLQKTAQVYGRSLVGDRVWDVLRLLDWVEGRSELDADRVAAVGHSGGGAVALFAAALDERLSPVAPNAYVCTFRDSILAVDHCACNYVPGVARLGEMWDLAGLVAPRPLVVSTGADDPIFPVGGTRRAFDRLREIYAAAGAEDRCHLHVGDGGHRFYPAGVWPFVDAHR</sequence>
<reference evidence="3 4" key="1">
    <citation type="journal article" date="2013" name="Genome Announc.">
        <title>Draft Genome Sequence of 'Candidatus Halobonum tyrrellensis' Strain G22, Isolated from the Hypersaline Waters of Lake Tyrrell, Australia.</title>
        <authorList>
            <person name="Ugalde J.A."/>
            <person name="Narasingarao P."/>
            <person name="Kuo S."/>
            <person name="Podell S."/>
            <person name="Allen E.E."/>
        </authorList>
    </citation>
    <scope>NUCLEOTIDE SEQUENCE [LARGE SCALE GENOMIC DNA]</scope>
    <source>
        <strain evidence="3 4">G22</strain>
    </source>
</reference>
<dbReference type="GO" id="GO:0016788">
    <property type="term" value="F:hydrolase activity, acting on ester bonds"/>
    <property type="evidence" value="ECO:0007669"/>
    <property type="project" value="UniProtKB-ARBA"/>
</dbReference>
<dbReference type="InterPro" id="IPR029058">
    <property type="entry name" value="AB_hydrolase_fold"/>
</dbReference>
<dbReference type="SUPFAM" id="SSF53474">
    <property type="entry name" value="alpha/beta-Hydrolases"/>
    <property type="match status" value="1"/>
</dbReference>
<feature type="compositionally biased region" description="Basic and acidic residues" evidence="2">
    <location>
        <begin position="15"/>
        <end position="24"/>
    </location>
</feature>
<dbReference type="AlphaFoldDB" id="V4HGS2"/>
<dbReference type="Pfam" id="PF12715">
    <property type="entry name" value="Abhydrolase_7"/>
    <property type="match status" value="1"/>
</dbReference>
<protein>
    <recommendedName>
        <fullName evidence="5">Acetyl xylan esterase domain-containing protein</fullName>
    </recommendedName>
</protein>
<evidence type="ECO:0000313" key="3">
    <source>
        <dbReference type="EMBL" id="ESP87019.1"/>
    </source>
</evidence>
<dbReference type="PANTHER" id="PTHR22946:SF9">
    <property type="entry name" value="POLYKETIDE TRANSFERASE AF380"/>
    <property type="match status" value="1"/>
</dbReference>
<dbReference type="InterPro" id="IPR025890">
    <property type="entry name" value="Abhydrolase_bac"/>
</dbReference>
<dbReference type="Gene3D" id="3.40.50.1820">
    <property type="entry name" value="alpha/beta hydrolase"/>
    <property type="match status" value="1"/>
</dbReference>
<feature type="region of interest" description="Disordered" evidence="2">
    <location>
        <begin position="1"/>
        <end position="25"/>
    </location>
</feature>
<comment type="caution">
    <text evidence="3">The sequence shown here is derived from an EMBL/GenBank/DDBJ whole genome shotgun (WGS) entry which is preliminary data.</text>
</comment>